<protein>
    <submittedName>
        <fullName evidence="1">Uncharacterized protein</fullName>
    </submittedName>
</protein>
<organism evidence="1 2">
    <name type="scientific">Hermetia illucens</name>
    <name type="common">Black soldier fly</name>
    <dbReference type="NCBI Taxonomy" id="343691"/>
    <lineage>
        <taxon>Eukaryota</taxon>
        <taxon>Metazoa</taxon>
        <taxon>Ecdysozoa</taxon>
        <taxon>Arthropoda</taxon>
        <taxon>Hexapoda</taxon>
        <taxon>Insecta</taxon>
        <taxon>Pterygota</taxon>
        <taxon>Neoptera</taxon>
        <taxon>Endopterygota</taxon>
        <taxon>Diptera</taxon>
        <taxon>Brachycera</taxon>
        <taxon>Stratiomyomorpha</taxon>
        <taxon>Stratiomyidae</taxon>
        <taxon>Hermetiinae</taxon>
        <taxon>Hermetia</taxon>
    </lineage>
</organism>
<dbReference type="Proteomes" id="UP000594454">
    <property type="component" value="Chromosome 1"/>
</dbReference>
<sequence length="163" mass="17948">MSLAADVTTIVKESVIHAQNDGQGFQEIIDLLIGVHSRQLRCPFCSGVTCERRGALVNATSMARVSTGKGGWTVLSSVSIREDLIKQVFCKRDASGCGARRERSLAAVQVRLGIALNDMIRCDDGDSNVITFSRTEIPHSYLYSGLNFTKSRREISRPLVLFR</sequence>
<accession>A0A7R8UEM5</accession>
<dbReference type="AlphaFoldDB" id="A0A7R8UEM5"/>
<evidence type="ECO:0000313" key="2">
    <source>
        <dbReference type="Proteomes" id="UP000594454"/>
    </source>
</evidence>
<dbReference type="EMBL" id="LR899009">
    <property type="protein sequence ID" value="CAD7079391.1"/>
    <property type="molecule type" value="Genomic_DNA"/>
</dbReference>
<reference evidence="1 2" key="1">
    <citation type="submission" date="2020-11" db="EMBL/GenBank/DDBJ databases">
        <authorList>
            <person name="Wallbank WR R."/>
            <person name="Pardo Diaz C."/>
            <person name="Kozak K."/>
            <person name="Martin S."/>
            <person name="Jiggins C."/>
            <person name="Moest M."/>
            <person name="Warren A I."/>
            <person name="Generalovic N T."/>
            <person name="Byers J.R.P. K."/>
            <person name="Montejo-Kovacevich G."/>
            <person name="Yen C E."/>
        </authorList>
    </citation>
    <scope>NUCLEOTIDE SEQUENCE [LARGE SCALE GENOMIC DNA]</scope>
</reference>
<gene>
    <name evidence="1" type="ORF">HERILL_LOCUS2611</name>
</gene>
<dbReference type="InParanoid" id="A0A7R8UEM5"/>
<proteinExistence type="predicted"/>
<name>A0A7R8UEM5_HERIL</name>
<keyword evidence="2" id="KW-1185">Reference proteome</keyword>
<evidence type="ECO:0000313" key="1">
    <source>
        <dbReference type="EMBL" id="CAD7079391.1"/>
    </source>
</evidence>